<proteinExistence type="predicted"/>
<comment type="caution">
    <text evidence="2">The sequence shown here is derived from an EMBL/GenBank/DDBJ whole genome shotgun (WGS) entry which is preliminary data.</text>
</comment>
<accession>A0ABN2E9I6</accession>
<reference evidence="2 3" key="1">
    <citation type="journal article" date="2019" name="Int. J. Syst. Evol. Microbiol.">
        <title>The Global Catalogue of Microorganisms (GCM) 10K type strain sequencing project: providing services to taxonomists for standard genome sequencing and annotation.</title>
        <authorList>
            <consortium name="The Broad Institute Genomics Platform"/>
            <consortium name="The Broad Institute Genome Sequencing Center for Infectious Disease"/>
            <person name="Wu L."/>
            <person name="Ma J."/>
        </authorList>
    </citation>
    <scope>NUCLEOTIDE SEQUENCE [LARGE SCALE GENOMIC DNA]</scope>
    <source>
        <strain evidence="2 3">JCM 14969</strain>
    </source>
</reference>
<keyword evidence="3" id="KW-1185">Reference proteome</keyword>
<dbReference type="Proteomes" id="UP001500393">
    <property type="component" value="Unassembled WGS sequence"/>
</dbReference>
<sequence>MTTHPAFSPVTIGPFALPNRFAVAPMTRTSATPTGVPTADMAEYYAGFAAGGFGLIVTEGTYTDSLYSQGYLNQPGLVSEAQVLAWQDVTSRVHATGGRIIAQLMHAGAITQGNPYSAATAGPSAVQPLGEMMPDYGGSGPWPVPHELTLRDLDAVVDGFVTAGLNAHAAGFDGVEVHGANGYLLDQFLTTYTNLRTDSYGGPVANRIRLTTRIVAALSSALPADFVIGVRLSQTKVNDLVYRWPGGAADAEVIFPAVADAGASYLHIASEGRNWIDTARLPGGQTITGLARRLTGLPVIANGGMHDPAQAAQVLTDGHADLVSIARGSLVNPDLPRRLAEDRELAAFDRQMLHPDVTLANARAWQAVRS</sequence>
<gene>
    <name evidence="2" type="ORF">GCM10009789_58880</name>
</gene>
<dbReference type="CDD" id="cd02803">
    <property type="entry name" value="OYE_like_FMN_family"/>
    <property type="match status" value="1"/>
</dbReference>
<dbReference type="RefSeq" id="WP_344219595.1">
    <property type="nucleotide sequence ID" value="NZ_BAAAOS010000047.1"/>
</dbReference>
<evidence type="ECO:0000259" key="1">
    <source>
        <dbReference type="Pfam" id="PF00724"/>
    </source>
</evidence>
<dbReference type="InterPro" id="IPR013785">
    <property type="entry name" value="Aldolase_TIM"/>
</dbReference>
<dbReference type="InterPro" id="IPR001155">
    <property type="entry name" value="OxRdtase_FMN_N"/>
</dbReference>
<evidence type="ECO:0000313" key="3">
    <source>
        <dbReference type="Proteomes" id="UP001500393"/>
    </source>
</evidence>
<dbReference type="EMBL" id="BAAAOS010000047">
    <property type="protein sequence ID" value="GAA1597163.1"/>
    <property type="molecule type" value="Genomic_DNA"/>
</dbReference>
<dbReference type="PANTHER" id="PTHR22893:SF91">
    <property type="entry name" value="NADPH DEHYDROGENASE 2-RELATED"/>
    <property type="match status" value="1"/>
</dbReference>
<dbReference type="SUPFAM" id="SSF51395">
    <property type="entry name" value="FMN-linked oxidoreductases"/>
    <property type="match status" value="1"/>
</dbReference>
<dbReference type="Gene3D" id="3.20.20.70">
    <property type="entry name" value="Aldolase class I"/>
    <property type="match status" value="1"/>
</dbReference>
<dbReference type="InterPro" id="IPR045247">
    <property type="entry name" value="Oye-like"/>
</dbReference>
<feature type="domain" description="NADH:flavin oxidoreductase/NADH oxidase N-terminal" evidence="1">
    <location>
        <begin position="7"/>
        <end position="345"/>
    </location>
</feature>
<protein>
    <submittedName>
        <fullName evidence="2">NADH:flavin oxidoreductase</fullName>
    </submittedName>
</protein>
<organism evidence="2 3">
    <name type="scientific">Kribbella sancticallisti</name>
    <dbReference type="NCBI Taxonomy" id="460087"/>
    <lineage>
        <taxon>Bacteria</taxon>
        <taxon>Bacillati</taxon>
        <taxon>Actinomycetota</taxon>
        <taxon>Actinomycetes</taxon>
        <taxon>Propionibacteriales</taxon>
        <taxon>Kribbellaceae</taxon>
        <taxon>Kribbella</taxon>
    </lineage>
</organism>
<name>A0ABN2E9I6_9ACTN</name>
<evidence type="ECO:0000313" key="2">
    <source>
        <dbReference type="EMBL" id="GAA1597163.1"/>
    </source>
</evidence>
<dbReference type="Pfam" id="PF00724">
    <property type="entry name" value="Oxidored_FMN"/>
    <property type="match status" value="1"/>
</dbReference>
<dbReference type="PANTHER" id="PTHR22893">
    <property type="entry name" value="NADH OXIDOREDUCTASE-RELATED"/>
    <property type="match status" value="1"/>
</dbReference>